<reference evidence="1 2" key="1">
    <citation type="submission" date="2015-04" db="EMBL/GenBank/DDBJ databases">
        <title>Complete Genome Sequence of Kosmotoga pacifica SLHLJ1.</title>
        <authorList>
            <person name="Jiang L.J."/>
            <person name="Shao Z.Z."/>
            <person name="Jebbar M."/>
        </authorList>
    </citation>
    <scope>NUCLEOTIDE SEQUENCE [LARGE SCALE GENOMIC DNA]</scope>
    <source>
        <strain evidence="1 2">SLHLJ1</strain>
    </source>
</reference>
<gene>
    <name evidence="1" type="ORF">IX53_05635</name>
</gene>
<organism evidence="1 2">
    <name type="scientific">Kosmotoga pacifica</name>
    <dbReference type="NCBI Taxonomy" id="1330330"/>
    <lineage>
        <taxon>Bacteria</taxon>
        <taxon>Thermotogati</taxon>
        <taxon>Thermotogota</taxon>
        <taxon>Thermotogae</taxon>
        <taxon>Kosmotogales</taxon>
        <taxon>Kosmotogaceae</taxon>
        <taxon>Kosmotoga</taxon>
    </lineage>
</organism>
<dbReference type="KEGG" id="kpf:IX53_05635"/>
<evidence type="ECO:0000313" key="1">
    <source>
        <dbReference type="EMBL" id="AKI97387.1"/>
    </source>
</evidence>
<accession>A0A0G2Z750</accession>
<dbReference type="AlphaFoldDB" id="A0A0G2Z750"/>
<proteinExistence type="predicted"/>
<name>A0A0G2Z750_9BACT</name>
<evidence type="ECO:0000313" key="2">
    <source>
        <dbReference type="Proteomes" id="UP000035159"/>
    </source>
</evidence>
<sequence>MRFFGENFERNFPDKIFGIFDIYVVLSSKHISERIGIMRSAIIFINLNNNNNNGPGSVGFAFA</sequence>
<keyword evidence="2" id="KW-1185">Reference proteome</keyword>
<protein>
    <submittedName>
        <fullName evidence="1">Uncharacterized protein</fullName>
    </submittedName>
</protein>
<dbReference type="Proteomes" id="UP000035159">
    <property type="component" value="Chromosome"/>
</dbReference>
<dbReference type="EMBL" id="CP011232">
    <property type="protein sequence ID" value="AKI97387.1"/>
    <property type="molecule type" value="Genomic_DNA"/>
</dbReference>
<dbReference type="PATRIC" id="fig|1330330.3.peg.1137"/>